<accession>A0A0C2WA98</accession>
<dbReference type="Gene3D" id="3.80.10.10">
    <property type="entry name" value="Ribonuclease Inhibitor"/>
    <property type="match status" value="1"/>
</dbReference>
<gene>
    <name evidence="1" type="ORF">M378DRAFT_15735</name>
</gene>
<dbReference type="EMBL" id="KN818345">
    <property type="protein sequence ID" value="KIL58162.1"/>
    <property type="molecule type" value="Genomic_DNA"/>
</dbReference>
<name>A0A0C2WA98_AMAMK</name>
<proteinExistence type="predicted"/>
<dbReference type="AlphaFoldDB" id="A0A0C2WA98"/>
<evidence type="ECO:0000313" key="2">
    <source>
        <dbReference type="Proteomes" id="UP000054549"/>
    </source>
</evidence>
<dbReference type="HOGENOM" id="CLU_030811_0_0_1"/>
<dbReference type="SUPFAM" id="SSF52047">
    <property type="entry name" value="RNI-like"/>
    <property type="match status" value="1"/>
</dbReference>
<keyword evidence="2" id="KW-1185">Reference proteome</keyword>
<reference evidence="1 2" key="1">
    <citation type="submission" date="2014-04" db="EMBL/GenBank/DDBJ databases">
        <title>Evolutionary Origins and Diversification of the Mycorrhizal Mutualists.</title>
        <authorList>
            <consortium name="DOE Joint Genome Institute"/>
            <consortium name="Mycorrhizal Genomics Consortium"/>
            <person name="Kohler A."/>
            <person name="Kuo A."/>
            <person name="Nagy L.G."/>
            <person name="Floudas D."/>
            <person name="Copeland A."/>
            <person name="Barry K.W."/>
            <person name="Cichocki N."/>
            <person name="Veneault-Fourrey C."/>
            <person name="LaButti K."/>
            <person name="Lindquist E.A."/>
            <person name="Lipzen A."/>
            <person name="Lundell T."/>
            <person name="Morin E."/>
            <person name="Murat C."/>
            <person name="Riley R."/>
            <person name="Ohm R."/>
            <person name="Sun H."/>
            <person name="Tunlid A."/>
            <person name="Henrissat B."/>
            <person name="Grigoriev I.V."/>
            <person name="Hibbett D.S."/>
            <person name="Martin F."/>
        </authorList>
    </citation>
    <scope>NUCLEOTIDE SEQUENCE [LARGE SCALE GENOMIC DNA]</scope>
    <source>
        <strain evidence="1 2">Koide BX008</strain>
    </source>
</reference>
<dbReference type="Proteomes" id="UP000054549">
    <property type="component" value="Unassembled WGS sequence"/>
</dbReference>
<evidence type="ECO:0008006" key="3">
    <source>
        <dbReference type="Google" id="ProtNLM"/>
    </source>
</evidence>
<evidence type="ECO:0000313" key="1">
    <source>
        <dbReference type="EMBL" id="KIL58162.1"/>
    </source>
</evidence>
<protein>
    <recommendedName>
        <fullName evidence="3">F-box domain-containing protein</fullName>
    </recommendedName>
</protein>
<dbReference type="OrthoDB" id="2909371at2759"/>
<sequence length="447" mass="50848">MSPTTIAVQNANTNVPWGHLADDALREIFLWCIDIQTLAHPILTARKLKSTLLPQLSVSRVCSTWRHVALYTPRLWTNVWIEFLTENNIMIAEQWLSRARDVPVSIRLSFIGPEKEEVWRIALIEFLSCFRLGYLRFPIDATSLLHHVLLDLPLTSVADLRTLDLTNSGERGELGVLEVDDARFPELSYLSLQGKWVLLPRSNALHTLHADSVPMQLRGCWDILRGFPSLEDCKLTIIQDNSGLPLETHEEIRLPHLRILRLYFRNGWSFGTFITPLSLPSLKQLEIYDAPIFWSTPAFFSLAQRSNFFPHLEGLIIRKARNEVNGNMIMELLPSLKSIALCDAFGIVSFNSETLEGLACGRLGPRLTKMELGYLPDVSSFLDMVELRLRNARRRKASEGGAQEQLAPFTRITLGSPTMERRDLSRRLQDLSDQGLEISAYHTILLI</sequence>
<dbReference type="InterPro" id="IPR032675">
    <property type="entry name" value="LRR_dom_sf"/>
</dbReference>
<dbReference type="STRING" id="946122.A0A0C2WA98"/>
<organism evidence="1 2">
    <name type="scientific">Amanita muscaria (strain Koide BX008)</name>
    <dbReference type="NCBI Taxonomy" id="946122"/>
    <lineage>
        <taxon>Eukaryota</taxon>
        <taxon>Fungi</taxon>
        <taxon>Dikarya</taxon>
        <taxon>Basidiomycota</taxon>
        <taxon>Agaricomycotina</taxon>
        <taxon>Agaricomycetes</taxon>
        <taxon>Agaricomycetidae</taxon>
        <taxon>Agaricales</taxon>
        <taxon>Pluteineae</taxon>
        <taxon>Amanitaceae</taxon>
        <taxon>Amanita</taxon>
    </lineage>
</organism>
<dbReference type="InParanoid" id="A0A0C2WA98"/>